<protein>
    <recommendedName>
        <fullName evidence="1">YdhG-like domain-containing protein</fullName>
    </recommendedName>
</protein>
<organism evidence="2 3">
    <name type="scientific">Parvicella tangerina</name>
    <dbReference type="NCBI Taxonomy" id="2829795"/>
    <lineage>
        <taxon>Bacteria</taxon>
        <taxon>Pseudomonadati</taxon>
        <taxon>Bacteroidota</taxon>
        <taxon>Flavobacteriia</taxon>
        <taxon>Flavobacteriales</taxon>
        <taxon>Parvicellaceae</taxon>
        <taxon>Parvicella</taxon>
    </lineage>
</organism>
<accession>A0A916JLR7</accession>
<evidence type="ECO:0000313" key="2">
    <source>
        <dbReference type="EMBL" id="CAG5080384.1"/>
    </source>
</evidence>
<sequence length="130" mass="14949">MAKKGPMPNFETIDEYIANQPDQAQKALQELREIILEAAPEAKEILNYKIPSFTLVPGGKRDQQIMMAGYAKFVGFYPFPTTMEQFSEELNDYKQGKGSVQFPYDKPLPKALIKKMVRFRRDEILKQSKA</sequence>
<dbReference type="AlphaFoldDB" id="A0A916JLR7"/>
<feature type="domain" description="YdhG-like" evidence="1">
    <location>
        <begin position="25"/>
        <end position="119"/>
    </location>
</feature>
<evidence type="ECO:0000259" key="1">
    <source>
        <dbReference type="Pfam" id="PF08818"/>
    </source>
</evidence>
<dbReference type="SUPFAM" id="SSF159888">
    <property type="entry name" value="YdhG-like"/>
    <property type="match status" value="1"/>
</dbReference>
<name>A0A916JLR7_9FLAO</name>
<dbReference type="Proteomes" id="UP000683507">
    <property type="component" value="Chromosome"/>
</dbReference>
<dbReference type="Pfam" id="PF08818">
    <property type="entry name" value="DUF1801"/>
    <property type="match status" value="1"/>
</dbReference>
<dbReference type="KEGG" id="ptan:CRYO30217_01285"/>
<dbReference type="RefSeq" id="WP_258541494.1">
    <property type="nucleotide sequence ID" value="NZ_OU015584.1"/>
</dbReference>
<proteinExistence type="predicted"/>
<dbReference type="InterPro" id="IPR014922">
    <property type="entry name" value="YdhG-like"/>
</dbReference>
<gene>
    <name evidence="2" type="ORF">CRYO30217_01285</name>
</gene>
<reference evidence="2" key="1">
    <citation type="submission" date="2021-04" db="EMBL/GenBank/DDBJ databases">
        <authorList>
            <person name="Rodrigo-Torres L."/>
            <person name="Arahal R. D."/>
            <person name="Lucena T."/>
        </authorList>
    </citation>
    <scope>NUCLEOTIDE SEQUENCE</scope>
    <source>
        <strain evidence="2">AS29M-1</strain>
    </source>
</reference>
<evidence type="ECO:0000313" key="3">
    <source>
        <dbReference type="Proteomes" id="UP000683507"/>
    </source>
</evidence>
<dbReference type="Gene3D" id="3.90.1150.200">
    <property type="match status" value="1"/>
</dbReference>
<keyword evidence="3" id="KW-1185">Reference proteome</keyword>
<dbReference type="EMBL" id="OU015584">
    <property type="protein sequence ID" value="CAG5080384.1"/>
    <property type="molecule type" value="Genomic_DNA"/>
</dbReference>